<evidence type="ECO:0000313" key="5">
    <source>
        <dbReference type="Proteomes" id="UP001344447"/>
    </source>
</evidence>
<gene>
    <name evidence="4" type="ORF">RB653_005113</name>
</gene>
<dbReference type="SUPFAM" id="SSF55753">
    <property type="entry name" value="Actin depolymerizing proteins"/>
    <property type="match status" value="5"/>
</dbReference>
<dbReference type="InterPro" id="IPR007123">
    <property type="entry name" value="Gelsolin-like_dom"/>
</dbReference>
<feature type="compositionally biased region" description="Low complexity" evidence="2">
    <location>
        <begin position="101"/>
        <end position="121"/>
    </location>
</feature>
<sequence>MEPKKNTKGKKPPTGQQQHQNRKTNRDNQKKKQHNTSSGNKPPKSPSPTSTSPTSTSPSTSISPISASSSSSSSSSLKTTTKPIVSPTILSSSPPKSNVPTTVDITNQPTTITTNNTTTTTTKDDLEVDSELSTLEKENLNKTILDIKKKDHAHKKEKQKKLEERKKLLNESIIKKHEQQKQLKKEEEERKKQMEKERIETEKEINDKLNELAKTNPSFAASNTLGRKMGLHSLSTSNLNKLHNNSMGTISGGGGGGGGSGFHSNIVNSNNSNHIGTISRKGFSSVSDEKLTEALKKKQHNQHQQQNGGSLNNSTGGGNLSNSGSGFENSLRKYSSHNSIGIKSGGLFRTISIPRLSKQQISVLDVFNNNSNNINNNGNSSGNISPNTSASNLSTSLQNTSSGTSLISIFNPPSLAQQQQLSSSSLNQSSSSSSQQSLPNVQSPPLGFGSLSKRGSMNLGQSSSTSTSSHINEKGEFTFKNFIPNSQRKNHLLTDKNSQRLSKDDFFSSQNTHRRWEEYVKNILPTEQELIKEKKELERQRELKEQELVKQQLLLLQQQKDQDETDEDISEIYDDEEEEEEQQQQQQEIEKQKEILEKDEKLESPIIQSVKNVPSILDSPKKQHLIDSPKKDSPRKSQHLDSPRKLQLQQQEQQQELSEKDIEMLSPLKKIEKQEKNDGDRFIKALLNKTPIATKTAYSMNVNGQTSDTLHSSNKTEKPVEIVNIFKYGSIDIDFTEIFGEVEDLQGFIMWTVDGFSVEERDFEDYCTLYSKDAYLVFNVTEDPKDSINSMYNIHLWYGKDSGIDKRCTAVMMAIQLCTHLGGKCNQFIEEQSKESQMFLNYFINDQESLFGVKYKNGGLECDFFSTKTHIQQYQRKSRLYKIDIPPVELESCASISIRRMGLSRKIIQDSSHEISWLLVNPQNIYIKFGSKSSFENKILTREISKQFESYFSNTVKISQINDEKEFCKLVKQFKTKEDRDKDFKYSEDDETIVSLYRTILKANGKLGLEQLSEEYPIQYSILSNNDQVYILDCTTDIFIWCPKGVGKKKVLAAKECAKVFYKEYDRPEWAEIIVLQQNNESPLFKRQFKNWPIQSKKLQLSNCVDQFKLAEMRSNISSDKLYYDFHYINFTCRDEVILPLYENLSSDKVDVYGVTLPDLQFFRLEPEEKCHFYEDDCFMIMVSSRKEASPYAVNQNDITQTVIYWWEGVTADNRGYAMFYHGLYPIIANKFEDKGQAKPSVYLATQRKEPTHFLKAFDETLIIHKGSRFDEPEISHKVYQFINEGPNTYIQQLDQNSVVLNSYNVYFIRSAIEGTITIWKGANTFTPMEELETFAQRLDEEFKLVFYEQGSEPNHFWDMLPGVKNSIPMDLDLSNDSLFKFYLSPESQVKMTRINRKYSSDLKSTECCLLDSPDVLYVWVGSNCSASLENIVLIFVKDYCKYYSIPIESIQKVLQYNESIEFKLRFKAWDRKEEWVDPHETRQCQVALQKTLLYRKQYEEEQQLFKEYLDYAYSLGDDDELEDFETWTLIKKGYLDNHGELNLNYSDQLNGTLSRSLSNSSNGSSNSSTSPNLNAHITSSPSLSNGNLYSQHSQINGKPPLRDISSPPTLAQQQHAKNNGLPPLPKSSKKKKFFGLFKK</sequence>
<feature type="compositionally biased region" description="Low complexity" evidence="2">
    <location>
        <begin position="1555"/>
        <end position="1575"/>
    </location>
</feature>
<feature type="compositionally biased region" description="Low complexity" evidence="2">
    <location>
        <begin position="302"/>
        <end position="326"/>
    </location>
</feature>
<accession>A0AAN7U4Y7</accession>
<dbReference type="PRINTS" id="PR00597">
    <property type="entry name" value="GELSOLIN"/>
</dbReference>
<dbReference type="Pfam" id="PF00626">
    <property type="entry name" value="Gelsolin"/>
    <property type="match status" value="2"/>
</dbReference>
<feature type="region of interest" description="Disordered" evidence="2">
    <location>
        <begin position="1555"/>
        <end position="1640"/>
    </location>
</feature>
<feature type="coiled-coil region" evidence="1">
    <location>
        <begin position="527"/>
        <end position="602"/>
    </location>
</feature>
<feature type="region of interest" description="Disordered" evidence="2">
    <location>
        <begin position="294"/>
        <end position="329"/>
    </location>
</feature>
<dbReference type="GO" id="GO:0005737">
    <property type="term" value="C:cytoplasm"/>
    <property type="evidence" value="ECO:0007669"/>
    <property type="project" value="TreeGrafter"/>
</dbReference>
<comment type="caution">
    <text evidence="4">The sequence shown here is derived from an EMBL/GenBank/DDBJ whole genome shotgun (WGS) entry which is preliminary data.</text>
</comment>
<dbReference type="SMART" id="SM00262">
    <property type="entry name" value="GEL"/>
    <property type="match status" value="3"/>
</dbReference>
<evidence type="ECO:0000256" key="1">
    <source>
        <dbReference type="SAM" id="Coils"/>
    </source>
</evidence>
<dbReference type="InterPro" id="IPR029006">
    <property type="entry name" value="ADF-H/Gelsolin-like_dom_sf"/>
</dbReference>
<feature type="compositionally biased region" description="Basic residues" evidence="2">
    <location>
        <begin position="1"/>
        <end position="11"/>
    </location>
</feature>
<feature type="compositionally biased region" description="Polar residues" evidence="2">
    <location>
        <begin position="88"/>
        <end position="100"/>
    </location>
</feature>
<feature type="region of interest" description="Disordered" evidence="2">
    <location>
        <begin position="1"/>
        <end position="125"/>
    </location>
</feature>
<keyword evidence="1" id="KW-0175">Coiled coil</keyword>
<dbReference type="GO" id="GO:0008154">
    <property type="term" value="P:actin polymerization or depolymerization"/>
    <property type="evidence" value="ECO:0007669"/>
    <property type="project" value="TreeGrafter"/>
</dbReference>
<evidence type="ECO:0000259" key="3">
    <source>
        <dbReference type="Pfam" id="PF00626"/>
    </source>
</evidence>
<feature type="compositionally biased region" description="Basic and acidic residues" evidence="2">
    <location>
        <begin position="619"/>
        <end position="644"/>
    </location>
</feature>
<feature type="compositionally biased region" description="Low complexity" evidence="2">
    <location>
        <begin position="36"/>
        <end position="84"/>
    </location>
</feature>
<dbReference type="GO" id="GO:0051014">
    <property type="term" value="P:actin filament severing"/>
    <property type="evidence" value="ECO:0007669"/>
    <property type="project" value="TreeGrafter"/>
</dbReference>
<organism evidence="4 5">
    <name type="scientific">Dictyostelium firmibasis</name>
    <dbReference type="NCBI Taxonomy" id="79012"/>
    <lineage>
        <taxon>Eukaryota</taxon>
        <taxon>Amoebozoa</taxon>
        <taxon>Evosea</taxon>
        <taxon>Eumycetozoa</taxon>
        <taxon>Dictyostelia</taxon>
        <taxon>Dictyosteliales</taxon>
        <taxon>Dictyosteliaceae</taxon>
        <taxon>Dictyostelium</taxon>
    </lineage>
</organism>
<dbReference type="EMBL" id="JAVFKY010000001">
    <property type="protein sequence ID" value="KAK5583517.1"/>
    <property type="molecule type" value="Genomic_DNA"/>
</dbReference>
<protein>
    <recommendedName>
        <fullName evidence="3">Gelsolin-like domain-containing protein</fullName>
    </recommendedName>
</protein>
<feature type="compositionally biased region" description="Low complexity" evidence="2">
    <location>
        <begin position="418"/>
        <end position="446"/>
    </location>
</feature>
<dbReference type="PANTHER" id="PTHR11977">
    <property type="entry name" value="VILLIN"/>
    <property type="match status" value="1"/>
</dbReference>
<proteinExistence type="predicted"/>
<dbReference type="Gene3D" id="3.40.20.10">
    <property type="entry name" value="Severin"/>
    <property type="match status" value="4"/>
</dbReference>
<feature type="compositionally biased region" description="Polar residues" evidence="2">
    <location>
        <begin position="1607"/>
        <end position="1618"/>
    </location>
</feature>
<dbReference type="InterPro" id="IPR007122">
    <property type="entry name" value="Villin/Gelsolin"/>
</dbReference>
<feature type="compositionally biased region" description="Basic residues" evidence="2">
    <location>
        <begin position="1628"/>
        <end position="1640"/>
    </location>
</feature>
<reference evidence="4 5" key="1">
    <citation type="submission" date="2023-11" db="EMBL/GenBank/DDBJ databases">
        <title>Dfirmibasis_genome.</title>
        <authorList>
            <person name="Edelbroek B."/>
            <person name="Kjellin J."/>
            <person name="Jerlstrom-Hultqvist J."/>
            <person name="Soderbom F."/>
        </authorList>
    </citation>
    <scope>NUCLEOTIDE SEQUENCE [LARGE SCALE GENOMIC DNA]</scope>
    <source>
        <strain evidence="4 5">TNS-C-14</strain>
    </source>
</reference>
<dbReference type="Proteomes" id="UP001344447">
    <property type="component" value="Unassembled WGS sequence"/>
</dbReference>
<feature type="domain" description="Gelsolin-like" evidence="3">
    <location>
        <begin position="768"/>
        <end position="840"/>
    </location>
</feature>
<dbReference type="GO" id="GO:0015629">
    <property type="term" value="C:actin cytoskeleton"/>
    <property type="evidence" value="ECO:0007669"/>
    <property type="project" value="TreeGrafter"/>
</dbReference>
<evidence type="ECO:0000256" key="2">
    <source>
        <dbReference type="SAM" id="MobiDB-lite"/>
    </source>
</evidence>
<dbReference type="PANTHER" id="PTHR11977:SF112">
    <property type="entry name" value="GELSOLIN-RELATED PROTEIN"/>
    <property type="match status" value="1"/>
</dbReference>
<keyword evidence="5" id="KW-1185">Reference proteome</keyword>
<feature type="region of interest" description="Disordered" evidence="2">
    <location>
        <begin position="375"/>
        <end position="397"/>
    </location>
</feature>
<dbReference type="GO" id="GO:0005546">
    <property type="term" value="F:phosphatidylinositol-4,5-bisphosphate binding"/>
    <property type="evidence" value="ECO:0007669"/>
    <property type="project" value="TreeGrafter"/>
</dbReference>
<feature type="compositionally biased region" description="Low complexity" evidence="2">
    <location>
        <begin position="646"/>
        <end position="656"/>
    </location>
</feature>
<feature type="compositionally biased region" description="Polar residues" evidence="2">
    <location>
        <begin position="1576"/>
        <end position="1597"/>
    </location>
</feature>
<evidence type="ECO:0000313" key="4">
    <source>
        <dbReference type="EMBL" id="KAK5583517.1"/>
    </source>
</evidence>
<feature type="region of interest" description="Disordered" evidence="2">
    <location>
        <begin position="170"/>
        <end position="204"/>
    </location>
</feature>
<name>A0AAN7U4Y7_9MYCE</name>
<feature type="region of interest" description="Disordered" evidence="2">
    <location>
        <begin position="613"/>
        <end position="663"/>
    </location>
</feature>
<feature type="region of interest" description="Disordered" evidence="2">
    <location>
        <begin position="418"/>
        <end position="471"/>
    </location>
</feature>
<feature type="domain" description="Gelsolin-like" evidence="3">
    <location>
        <begin position="1025"/>
        <end position="1085"/>
    </location>
</feature>
<dbReference type="GO" id="GO:0051015">
    <property type="term" value="F:actin filament binding"/>
    <property type="evidence" value="ECO:0007669"/>
    <property type="project" value="InterPro"/>
</dbReference>
<dbReference type="GO" id="GO:0051016">
    <property type="term" value="P:barbed-end actin filament capping"/>
    <property type="evidence" value="ECO:0007669"/>
    <property type="project" value="TreeGrafter"/>
</dbReference>